<evidence type="ECO:0000313" key="2">
    <source>
        <dbReference type="Proteomes" id="UP000604473"/>
    </source>
</evidence>
<name>A0ABS1RSW7_RHOSU</name>
<gene>
    <name evidence="1" type="ORF">JMM60_10165</name>
</gene>
<organism evidence="1 2">
    <name type="scientific">Rhodovulum sulfidophilum</name>
    <name type="common">Rhodobacter sulfidophilus</name>
    <dbReference type="NCBI Taxonomy" id="35806"/>
    <lineage>
        <taxon>Bacteria</taxon>
        <taxon>Pseudomonadati</taxon>
        <taxon>Pseudomonadota</taxon>
        <taxon>Alphaproteobacteria</taxon>
        <taxon>Rhodobacterales</taxon>
        <taxon>Paracoccaceae</taxon>
        <taxon>Rhodovulum</taxon>
    </lineage>
</organism>
<dbReference type="Proteomes" id="UP000604473">
    <property type="component" value="Unassembled WGS sequence"/>
</dbReference>
<accession>A0ABS1RSW7</accession>
<protein>
    <submittedName>
        <fullName evidence="1">Uncharacterized protein</fullName>
    </submittedName>
</protein>
<sequence>MTRHDLACGPQFSGGLAAERPVEVARETLQRNIAGAGGRRVDDGAAETGGMLPSLFCQLQPVVEARVRPKAVLDVALSFDRSGKGCEQVREVARDGRMTGE</sequence>
<comment type="caution">
    <text evidence="1">The sequence shown here is derived from an EMBL/GenBank/DDBJ whole genome shotgun (WGS) entry which is preliminary data.</text>
</comment>
<dbReference type="EMBL" id="JAESJJ010000011">
    <property type="protein sequence ID" value="MBL3609160.1"/>
    <property type="molecule type" value="Genomic_DNA"/>
</dbReference>
<reference evidence="1 2" key="1">
    <citation type="submission" date="2021-01" db="EMBL/GenBank/DDBJ databases">
        <title>Draft genomes of Rhodovulum sulfidophilum.</title>
        <authorList>
            <person name="Guzman M.S."/>
        </authorList>
    </citation>
    <scope>NUCLEOTIDE SEQUENCE [LARGE SCALE GENOMIC DNA]</scope>
    <source>
        <strain evidence="1 2">AB35</strain>
    </source>
</reference>
<dbReference type="RefSeq" id="WP_202249079.1">
    <property type="nucleotide sequence ID" value="NZ_JAESJJ010000011.1"/>
</dbReference>
<keyword evidence="2" id="KW-1185">Reference proteome</keyword>
<proteinExistence type="predicted"/>
<evidence type="ECO:0000313" key="1">
    <source>
        <dbReference type="EMBL" id="MBL3609160.1"/>
    </source>
</evidence>